<comment type="caution">
    <text evidence="6">The sequence shown here is derived from an EMBL/GenBank/DDBJ whole genome shotgun (WGS) entry which is preliminary data.</text>
</comment>
<proteinExistence type="predicted"/>
<dbReference type="Pfam" id="PF12833">
    <property type="entry name" value="HTH_18"/>
    <property type="match status" value="1"/>
</dbReference>
<evidence type="ECO:0000256" key="1">
    <source>
        <dbReference type="ARBA" id="ARBA00023015"/>
    </source>
</evidence>
<gene>
    <name evidence="6" type="ORF">E5167_00805</name>
</gene>
<evidence type="ECO:0000313" key="7">
    <source>
        <dbReference type="Proteomes" id="UP000307657"/>
    </source>
</evidence>
<evidence type="ECO:0000256" key="3">
    <source>
        <dbReference type="ARBA" id="ARBA00023163"/>
    </source>
</evidence>
<feature type="transmembrane region" description="Helical" evidence="4">
    <location>
        <begin position="63"/>
        <end position="86"/>
    </location>
</feature>
<feature type="domain" description="HTH araC/xylS-type" evidence="5">
    <location>
        <begin position="240"/>
        <end position="343"/>
    </location>
</feature>
<feature type="transmembrane region" description="Helical" evidence="4">
    <location>
        <begin position="167"/>
        <end position="186"/>
    </location>
</feature>
<organism evidence="6 7">
    <name type="scientific">Pontimicrobium aquaticum</name>
    <dbReference type="NCBI Taxonomy" id="2565367"/>
    <lineage>
        <taxon>Bacteria</taxon>
        <taxon>Pseudomonadati</taxon>
        <taxon>Bacteroidota</taxon>
        <taxon>Flavobacteriia</taxon>
        <taxon>Flavobacteriales</taxon>
        <taxon>Flavobacteriaceae</taxon>
        <taxon>Pontimicrobium</taxon>
    </lineage>
</organism>
<feature type="transmembrane region" description="Helical" evidence="4">
    <location>
        <begin position="198"/>
        <end position="217"/>
    </location>
</feature>
<dbReference type="PROSITE" id="PS01124">
    <property type="entry name" value="HTH_ARAC_FAMILY_2"/>
    <property type="match status" value="1"/>
</dbReference>
<dbReference type="InterPro" id="IPR009057">
    <property type="entry name" value="Homeodomain-like_sf"/>
</dbReference>
<dbReference type="SMART" id="SM00342">
    <property type="entry name" value="HTH_ARAC"/>
    <property type="match status" value="1"/>
</dbReference>
<dbReference type="GO" id="GO:0043565">
    <property type="term" value="F:sequence-specific DNA binding"/>
    <property type="evidence" value="ECO:0007669"/>
    <property type="project" value="InterPro"/>
</dbReference>
<feature type="transmembrane region" description="Helical" evidence="4">
    <location>
        <begin position="138"/>
        <end position="155"/>
    </location>
</feature>
<feature type="transmembrane region" description="Helical" evidence="4">
    <location>
        <begin position="98"/>
        <end position="118"/>
    </location>
</feature>
<evidence type="ECO:0000259" key="5">
    <source>
        <dbReference type="PROSITE" id="PS01124"/>
    </source>
</evidence>
<keyword evidence="7" id="KW-1185">Reference proteome</keyword>
<keyword evidence="3" id="KW-0804">Transcription</keyword>
<evidence type="ECO:0000313" key="6">
    <source>
        <dbReference type="EMBL" id="TJY37827.1"/>
    </source>
</evidence>
<evidence type="ECO:0000256" key="2">
    <source>
        <dbReference type="ARBA" id="ARBA00023125"/>
    </source>
</evidence>
<keyword evidence="4" id="KW-0472">Membrane</keyword>
<keyword evidence="2" id="KW-0238">DNA-binding</keyword>
<dbReference type="InterPro" id="IPR020449">
    <property type="entry name" value="Tscrpt_reg_AraC-type_HTH"/>
</dbReference>
<dbReference type="Gene3D" id="1.10.10.60">
    <property type="entry name" value="Homeodomain-like"/>
    <property type="match status" value="1"/>
</dbReference>
<dbReference type="RefSeq" id="WP_136840049.1">
    <property type="nucleotide sequence ID" value="NZ_SUPL01000001.1"/>
</dbReference>
<accession>A0A4U0F0D5</accession>
<dbReference type="OrthoDB" id="9779074at2"/>
<dbReference type="SUPFAM" id="SSF46689">
    <property type="entry name" value="Homeodomain-like"/>
    <property type="match status" value="1"/>
</dbReference>
<dbReference type="AlphaFoldDB" id="A0A4U0F0D5"/>
<dbReference type="PRINTS" id="PR00032">
    <property type="entry name" value="HTHARAC"/>
</dbReference>
<dbReference type="PANTHER" id="PTHR43280:SF29">
    <property type="entry name" value="ARAC-FAMILY TRANSCRIPTIONAL REGULATOR"/>
    <property type="match status" value="1"/>
</dbReference>
<feature type="transmembrane region" description="Helical" evidence="4">
    <location>
        <begin position="37"/>
        <end position="57"/>
    </location>
</feature>
<keyword evidence="4" id="KW-1133">Transmembrane helix</keyword>
<feature type="transmembrane region" description="Helical" evidence="4">
    <location>
        <begin position="6"/>
        <end position="25"/>
    </location>
</feature>
<dbReference type="Proteomes" id="UP000307657">
    <property type="component" value="Unassembled WGS sequence"/>
</dbReference>
<dbReference type="InterPro" id="IPR018060">
    <property type="entry name" value="HTH_AraC"/>
</dbReference>
<dbReference type="EMBL" id="SUPL01000001">
    <property type="protein sequence ID" value="TJY37827.1"/>
    <property type="molecule type" value="Genomic_DNA"/>
</dbReference>
<keyword evidence="4" id="KW-0812">Transmembrane</keyword>
<dbReference type="GO" id="GO:0003700">
    <property type="term" value="F:DNA-binding transcription factor activity"/>
    <property type="evidence" value="ECO:0007669"/>
    <property type="project" value="InterPro"/>
</dbReference>
<dbReference type="PANTHER" id="PTHR43280">
    <property type="entry name" value="ARAC-FAMILY TRANSCRIPTIONAL REGULATOR"/>
    <property type="match status" value="1"/>
</dbReference>
<evidence type="ECO:0000256" key="4">
    <source>
        <dbReference type="SAM" id="Phobius"/>
    </source>
</evidence>
<name>A0A4U0F0D5_9FLAO</name>
<sequence length="344" mass="40108">MGKDITLLLNIIGVGNLFLLSIFQLTSRGKKHSSQRYFLSAIFFILSWITLNTILNHSGYSELFYGFETISNAFMFILASTLYVYVKTLFKEVNLQEWLKHLIPFFCYFFLVVFSLIYSFNIFGYNSQSVLEGMPYQVVWNLYFAIYLFKIFFLVKRGKQKLSFFSRVLIFGVSLSWGVNLLIFLYRHIFNPLPSSVYLNITLFFTGISIIYLYATLKKVPQKRTSFANTKLEIEIDPDTLVKTIIEQKIYENADLNIRVLSDKINMPYYKVSAFIHTAFNQNFNEFINSIRVKEFIKEIRQNSHQSLTIKGLANKVGFKSTSAFYKAFKKETGTTPSKYIDTL</sequence>
<protein>
    <submittedName>
        <fullName evidence="6">AraC family transcriptional regulator</fullName>
    </submittedName>
</protein>
<keyword evidence="1" id="KW-0805">Transcription regulation</keyword>
<reference evidence="6 7" key="1">
    <citation type="submission" date="2019-04" db="EMBL/GenBank/DDBJ databases">
        <title>Lacinutrix sp. nov., isolated from marine water.</title>
        <authorList>
            <person name="Kim W."/>
        </authorList>
    </citation>
    <scope>NUCLEOTIDE SEQUENCE [LARGE SCALE GENOMIC DNA]</scope>
    <source>
        <strain evidence="6 7">CAU 1491</strain>
    </source>
</reference>